<keyword evidence="1" id="KW-0067">ATP-binding</keyword>
<evidence type="ECO:0000313" key="2">
    <source>
        <dbReference type="Proteomes" id="UP000634136"/>
    </source>
</evidence>
<comment type="caution">
    <text evidence="1">The sequence shown here is derived from an EMBL/GenBank/DDBJ whole genome shotgun (WGS) entry which is preliminary data.</text>
</comment>
<dbReference type="EMBL" id="JAAIUW010000001">
    <property type="protein sequence ID" value="KAF7844559.1"/>
    <property type="molecule type" value="Genomic_DNA"/>
</dbReference>
<keyword evidence="1" id="KW-0378">Hydrolase</keyword>
<proteinExistence type="predicted"/>
<keyword evidence="1" id="KW-0347">Helicase</keyword>
<dbReference type="AlphaFoldDB" id="A0A835CJG4"/>
<sequence length="104" mass="11755">MKQSEPALLKSTIADSRSSKLVVPSILLYTSRRHCRYSSNMSRSFVMVLKSRTLCPVLSSFISILSRIHSFPQDFMRKSLDKSLKIKTKRTSGFDPVINGTLNS</sequence>
<accession>A0A835CJG4</accession>
<keyword evidence="1" id="KW-0547">Nucleotide-binding</keyword>
<gene>
    <name evidence="1" type="ORF">G2W53_001464</name>
</gene>
<dbReference type="GO" id="GO:0004386">
    <property type="term" value="F:helicase activity"/>
    <property type="evidence" value="ECO:0007669"/>
    <property type="project" value="UniProtKB-KW"/>
</dbReference>
<evidence type="ECO:0000313" key="1">
    <source>
        <dbReference type="EMBL" id="KAF7844559.1"/>
    </source>
</evidence>
<protein>
    <submittedName>
        <fullName evidence="1">ATP-dependent helicase BRM</fullName>
    </submittedName>
</protein>
<dbReference type="Proteomes" id="UP000634136">
    <property type="component" value="Unassembled WGS sequence"/>
</dbReference>
<organism evidence="1 2">
    <name type="scientific">Senna tora</name>
    <dbReference type="NCBI Taxonomy" id="362788"/>
    <lineage>
        <taxon>Eukaryota</taxon>
        <taxon>Viridiplantae</taxon>
        <taxon>Streptophyta</taxon>
        <taxon>Embryophyta</taxon>
        <taxon>Tracheophyta</taxon>
        <taxon>Spermatophyta</taxon>
        <taxon>Magnoliopsida</taxon>
        <taxon>eudicotyledons</taxon>
        <taxon>Gunneridae</taxon>
        <taxon>Pentapetalae</taxon>
        <taxon>rosids</taxon>
        <taxon>fabids</taxon>
        <taxon>Fabales</taxon>
        <taxon>Fabaceae</taxon>
        <taxon>Caesalpinioideae</taxon>
        <taxon>Cassia clade</taxon>
        <taxon>Senna</taxon>
    </lineage>
</organism>
<reference evidence="1" key="1">
    <citation type="submission" date="2020-09" db="EMBL/GenBank/DDBJ databases">
        <title>Genome-Enabled Discovery of Anthraquinone Biosynthesis in Senna tora.</title>
        <authorList>
            <person name="Kang S.-H."/>
            <person name="Pandey R.P."/>
            <person name="Lee C.-M."/>
            <person name="Sim J.-S."/>
            <person name="Jeong J.-T."/>
            <person name="Choi B.-S."/>
            <person name="Jung M."/>
            <person name="Ginzburg D."/>
            <person name="Zhao K."/>
            <person name="Won S.Y."/>
            <person name="Oh T.-J."/>
            <person name="Yu Y."/>
            <person name="Kim N.-H."/>
            <person name="Lee O.R."/>
            <person name="Lee T.-H."/>
            <person name="Bashyal P."/>
            <person name="Kim T.-S."/>
            <person name="Lee W.-H."/>
            <person name="Kawkins C."/>
            <person name="Kim C.-K."/>
            <person name="Kim J.S."/>
            <person name="Ahn B.O."/>
            <person name="Rhee S.Y."/>
            <person name="Sohng J.K."/>
        </authorList>
    </citation>
    <scope>NUCLEOTIDE SEQUENCE</scope>
    <source>
        <tissue evidence="1">Leaf</tissue>
    </source>
</reference>
<name>A0A835CJG4_9FABA</name>
<keyword evidence="2" id="KW-1185">Reference proteome</keyword>